<dbReference type="InterPro" id="IPR005105">
    <property type="entry name" value="GlnD_Uridyltrans_N"/>
</dbReference>
<evidence type="ECO:0000256" key="3">
    <source>
        <dbReference type="PROSITE-ProRule" id="PRU00703"/>
    </source>
</evidence>
<dbReference type="InterPro" id="IPR000595">
    <property type="entry name" value="cNMP-bd_dom"/>
</dbReference>
<dbReference type="SUPFAM" id="SSF81301">
    <property type="entry name" value="Nucleotidyltransferase"/>
    <property type="match status" value="1"/>
</dbReference>
<dbReference type="SUPFAM" id="SSF54631">
    <property type="entry name" value="CBS-domain pair"/>
    <property type="match status" value="1"/>
</dbReference>
<evidence type="ECO:0000256" key="1">
    <source>
        <dbReference type="ARBA" id="ARBA00023122"/>
    </source>
</evidence>
<dbReference type="SMART" id="SM00116">
    <property type="entry name" value="CBS"/>
    <property type="match status" value="2"/>
</dbReference>
<proteinExistence type="predicted"/>
<evidence type="ECO:0000313" key="6">
    <source>
        <dbReference type="EMBL" id="MDE5414725.1"/>
    </source>
</evidence>
<dbReference type="InterPro" id="IPR046342">
    <property type="entry name" value="CBS_dom_sf"/>
</dbReference>
<name>A0ABT5VGY4_9BACI</name>
<keyword evidence="1 3" id="KW-0129">CBS domain</keyword>
<dbReference type="PANTHER" id="PTHR43080:SF2">
    <property type="entry name" value="CBS DOMAIN-CONTAINING PROTEIN"/>
    <property type="match status" value="1"/>
</dbReference>
<dbReference type="InterPro" id="IPR000644">
    <property type="entry name" value="CBS_dom"/>
</dbReference>
<feature type="domain" description="CBS" evidence="5">
    <location>
        <begin position="179"/>
        <end position="238"/>
    </location>
</feature>
<keyword evidence="2" id="KW-0010">Activator</keyword>
<dbReference type="Gene3D" id="3.10.580.10">
    <property type="entry name" value="CBS-domain"/>
    <property type="match status" value="1"/>
</dbReference>
<reference evidence="6" key="1">
    <citation type="submission" date="2024-05" db="EMBL/GenBank/DDBJ databases">
        <title>Alkalihalobacillus sp. strain MEB203 novel alkaliphilic bacterium from Lonar Lake, India.</title>
        <authorList>
            <person name="Joshi A."/>
            <person name="Thite S."/>
            <person name="Mengade P."/>
        </authorList>
    </citation>
    <scope>NUCLEOTIDE SEQUENCE</scope>
    <source>
        <strain evidence="6">MEB 203</strain>
    </source>
</reference>
<keyword evidence="7" id="KW-1185">Reference proteome</keyword>
<dbReference type="InterPro" id="IPR043519">
    <property type="entry name" value="NT_sf"/>
</dbReference>
<feature type="domain" description="Cyclic nucleotide-binding" evidence="4">
    <location>
        <begin position="18"/>
        <end position="100"/>
    </location>
</feature>
<dbReference type="InterPro" id="IPR051257">
    <property type="entry name" value="Diverse_CBS-Domain"/>
</dbReference>
<dbReference type="Pfam" id="PF00027">
    <property type="entry name" value="cNMP_binding"/>
    <property type="match status" value="1"/>
</dbReference>
<evidence type="ECO:0000259" key="4">
    <source>
        <dbReference type="PROSITE" id="PS50042"/>
    </source>
</evidence>
<dbReference type="Proteomes" id="UP001148125">
    <property type="component" value="Unassembled WGS sequence"/>
</dbReference>
<gene>
    <name evidence="6" type="ORF">N7Z68_15200</name>
</gene>
<dbReference type="Pfam" id="PF10335">
    <property type="entry name" value="DUF294_C"/>
    <property type="match status" value="1"/>
</dbReference>
<dbReference type="RefSeq" id="WP_275119330.1">
    <property type="nucleotide sequence ID" value="NZ_JAOTPO010000010.1"/>
</dbReference>
<dbReference type="Pfam" id="PF03445">
    <property type="entry name" value="DUF294"/>
    <property type="match status" value="1"/>
</dbReference>
<dbReference type="InterPro" id="IPR014710">
    <property type="entry name" value="RmlC-like_jellyroll"/>
</dbReference>
<feature type="domain" description="CBS" evidence="5">
    <location>
        <begin position="244"/>
        <end position="300"/>
    </location>
</feature>
<dbReference type="EMBL" id="JAOTPO010000010">
    <property type="protein sequence ID" value="MDE5414725.1"/>
    <property type="molecule type" value="Genomic_DNA"/>
</dbReference>
<dbReference type="Gene3D" id="2.60.120.10">
    <property type="entry name" value="Jelly Rolls"/>
    <property type="match status" value="1"/>
</dbReference>
<accession>A0ABT5VGY4</accession>
<evidence type="ECO:0000256" key="2">
    <source>
        <dbReference type="ARBA" id="ARBA00023159"/>
    </source>
</evidence>
<dbReference type="Pfam" id="PF00571">
    <property type="entry name" value="CBS"/>
    <property type="match status" value="2"/>
</dbReference>
<organism evidence="6 7">
    <name type="scientific">Alkalihalobacterium chitinilyticum</name>
    <dbReference type="NCBI Taxonomy" id="2980103"/>
    <lineage>
        <taxon>Bacteria</taxon>
        <taxon>Bacillati</taxon>
        <taxon>Bacillota</taxon>
        <taxon>Bacilli</taxon>
        <taxon>Bacillales</taxon>
        <taxon>Bacillaceae</taxon>
        <taxon>Alkalihalobacterium</taxon>
    </lineage>
</organism>
<dbReference type="Gene3D" id="3.30.460.10">
    <property type="entry name" value="Beta Polymerase, domain 2"/>
    <property type="match status" value="1"/>
</dbReference>
<sequence>MNQLENKDLFEQIHKHPLFQGVLDSEFTTLMEKCTLKHYNKAEKVLYSKTPREGLLLILTGMAEVYVQGDDGLFQQEVLEVLQTGDMIGFSSLADFLGEPNPHVAKYTVEVRAVEDSYCLKIPYSVVEARWDDETVRDFVLRQVAVRLRDIYGSLAEQVKLANQWGESDPFIRRIQDLMNEPVISVVKDELIQVVAKKMVEQRASSVVVNDFDGILIGIITEKDIVQRVVANVSNGPLQAKDIMTANPITISRYGYYYEAMSSFLLNGIKHLPVEEDGRVVGMVTLSDLLRKKNRGSMEILQKIEQSTFSNLPTVKSAIYDVLGQLINDEIPTTHTLEIITKLYDRLVNHCLDLAVASLEAKGKGKPPVPFCWFTMGSSGRGEQFLLTDQDHFLVYDNPDSGDSERVEEYFALLGQEIVDHLHKAGYKLCIGKMMANEENWRGTLKTWQERLRGWALRATNDNVLLGHNFMSFRFLYGDENLHDEFVKMVKEQVSRSRIYLYRMAEQEREHPVPTLDHPIRALFGLRRDSIDIKKHALFPLHHCLQVLSAHNGIVEGTPLQRLDALVKLNVFTPEVADDIRFAYEIVLKVRVEQAWGRYLRKEEGTSEVKFTHLRSRDKEELMIALKAIRSLQNQTLGAFGML</sequence>
<comment type="caution">
    <text evidence="6">The sequence shown here is derived from an EMBL/GenBank/DDBJ whole genome shotgun (WGS) entry which is preliminary data.</text>
</comment>
<dbReference type="PROSITE" id="PS51371">
    <property type="entry name" value="CBS"/>
    <property type="match status" value="2"/>
</dbReference>
<dbReference type="InterPro" id="IPR018490">
    <property type="entry name" value="cNMP-bd_dom_sf"/>
</dbReference>
<dbReference type="CDD" id="cd05401">
    <property type="entry name" value="NT_GlnE_GlnD_like"/>
    <property type="match status" value="1"/>
</dbReference>
<dbReference type="SUPFAM" id="SSF51206">
    <property type="entry name" value="cAMP-binding domain-like"/>
    <property type="match status" value="1"/>
</dbReference>
<dbReference type="CDD" id="cd00038">
    <property type="entry name" value="CAP_ED"/>
    <property type="match status" value="1"/>
</dbReference>
<evidence type="ECO:0000259" key="5">
    <source>
        <dbReference type="PROSITE" id="PS51371"/>
    </source>
</evidence>
<dbReference type="InterPro" id="IPR018821">
    <property type="entry name" value="DUF294_put_nucleoTrafse_sb-bd"/>
</dbReference>
<dbReference type="PANTHER" id="PTHR43080">
    <property type="entry name" value="CBS DOMAIN-CONTAINING PROTEIN CBSX3, MITOCHONDRIAL"/>
    <property type="match status" value="1"/>
</dbReference>
<protein>
    <submittedName>
        <fullName evidence="6">DUF294 nucleotidyltransferase-like domain-containing protein</fullName>
    </submittedName>
</protein>
<dbReference type="PROSITE" id="PS50042">
    <property type="entry name" value="CNMP_BINDING_3"/>
    <property type="match status" value="1"/>
</dbReference>
<evidence type="ECO:0000313" key="7">
    <source>
        <dbReference type="Proteomes" id="UP001148125"/>
    </source>
</evidence>